<feature type="region of interest" description="Disordered" evidence="1">
    <location>
        <begin position="53"/>
        <end position="73"/>
    </location>
</feature>
<evidence type="ECO:0000313" key="2">
    <source>
        <dbReference type="EMBL" id="MED6206989.1"/>
    </source>
</evidence>
<feature type="region of interest" description="Disordered" evidence="1">
    <location>
        <begin position="1"/>
        <end position="27"/>
    </location>
</feature>
<accession>A0ABU6YAC6</accession>
<organism evidence="2 3">
    <name type="scientific">Stylosanthes scabra</name>
    <dbReference type="NCBI Taxonomy" id="79078"/>
    <lineage>
        <taxon>Eukaryota</taxon>
        <taxon>Viridiplantae</taxon>
        <taxon>Streptophyta</taxon>
        <taxon>Embryophyta</taxon>
        <taxon>Tracheophyta</taxon>
        <taxon>Spermatophyta</taxon>
        <taxon>Magnoliopsida</taxon>
        <taxon>eudicotyledons</taxon>
        <taxon>Gunneridae</taxon>
        <taxon>Pentapetalae</taxon>
        <taxon>rosids</taxon>
        <taxon>fabids</taxon>
        <taxon>Fabales</taxon>
        <taxon>Fabaceae</taxon>
        <taxon>Papilionoideae</taxon>
        <taxon>50 kb inversion clade</taxon>
        <taxon>dalbergioids sensu lato</taxon>
        <taxon>Dalbergieae</taxon>
        <taxon>Pterocarpus clade</taxon>
        <taxon>Stylosanthes</taxon>
    </lineage>
</organism>
<keyword evidence="3" id="KW-1185">Reference proteome</keyword>
<evidence type="ECO:0000313" key="3">
    <source>
        <dbReference type="Proteomes" id="UP001341840"/>
    </source>
</evidence>
<gene>
    <name evidence="2" type="ORF">PIB30_031665</name>
</gene>
<proteinExistence type="predicted"/>
<protein>
    <submittedName>
        <fullName evidence="2">Uncharacterized protein</fullName>
    </submittedName>
</protein>
<sequence>MSGAADEMSGTDTRPDGTGGGRPACQVKLTEIRPKNRNREIYLNPTRTLNRLVSSSLSHREGGDSGSVTEASASMDREDWFWGIEAPIVGQAAAAT</sequence>
<dbReference type="Proteomes" id="UP001341840">
    <property type="component" value="Unassembled WGS sequence"/>
</dbReference>
<comment type="caution">
    <text evidence="2">The sequence shown here is derived from an EMBL/GenBank/DDBJ whole genome shotgun (WGS) entry which is preliminary data.</text>
</comment>
<evidence type="ECO:0000256" key="1">
    <source>
        <dbReference type="SAM" id="MobiDB-lite"/>
    </source>
</evidence>
<dbReference type="EMBL" id="JASCZI010241792">
    <property type="protein sequence ID" value="MED6206989.1"/>
    <property type="molecule type" value="Genomic_DNA"/>
</dbReference>
<name>A0ABU6YAC6_9FABA</name>
<reference evidence="2 3" key="1">
    <citation type="journal article" date="2023" name="Plants (Basel)">
        <title>Bridging the Gap: Combining Genomics and Transcriptomics Approaches to Understand Stylosanthes scabra, an Orphan Legume from the Brazilian Caatinga.</title>
        <authorList>
            <person name="Ferreira-Neto J.R.C."/>
            <person name="da Silva M.D."/>
            <person name="Binneck E."/>
            <person name="de Melo N.F."/>
            <person name="da Silva R.H."/>
            <person name="de Melo A.L.T.M."/>
            <person name="Pandolfi V."/>
            <person name="Bustamante F.O."/>
            <person name="Brasileiro-Vidal A.C."/>
            <person name="Benko-Iseppon A.M."/>
        </authorList>
    </citation>
    <scope>NUCLEOTIDE SEQUENCE [LARGE SCALE GENOMIC DNA]</scope>
    <source>
        <tissue evidence="2">Leaves</tissue>
    </source>
</reference>